<evidence type="ECO:0000313" key="4">
    <source>
        <dbReference type="Proteomes" id="UP001149140"/>
    </source>
</evidence>
<organism evidence="3 4">
    <name type="scientific">Solirubrobacter ginsenosidimutans</name>
    <dbReference type="NCBI Taxonomy" id="490573"/>
    <lineage>
        <taxon>Bacteria</taxon>
        <taxon>Bacillati</taxon>
        <taxon>Actinomycetota</taxon>
        <taxon>Thermoleophilia</taxon>
        <taxon>Solirubrobacterales</taxon>
        <taxon>Solirubrobacteraceae</taxon>
        <taxon>Solirubrobacter</taxon>
    </lineage>
</organism>
<sequence length="125" mass="13453">MDGTLDLTLRRESRSVAEARTRVCEAIGPQLSNGMGETLKLLVSEVVTNAVRHGGNDGPVELHASWNSEIRVAVQDHGEGFSPAPRNGGPDESGGFGLYLVGQLADRWGVETDGGTTVWFVLRRH</sequence>
<dbReference type="EMBL" id="JAPDOD010000039">
    <property type="protein sequence ID" value="MDA0164923.1"/>
    <property type="molecule type" value="Genomic_DNA"/>
</dbReference>
<feature type="domain" description="Histidine kinase/HSP90-like ATPase" evidence="2">
    <location>
        <begin position="34"/>
        <end position="125"/>
    </location>
</feature>
<reference evidence="3" key="1">
    <citation type="submission" date="2022-10" db="EMBL/GenBank/DDBJ databases">
        <title>The WGS of Solirubrobacter ginsenosidimutans DSM 21036.</title>
        <authorList>
            <person name="Jiang Z."/>
        </authorList>
    </citation>
    <scope>NUCLEOTIDE SEQUENCE</scope>
    <source>
        <strain evidence="3">DSM 21036</strain>
    </source>
</reference>
<evidence type="ECO:0000313" key="3">
    <source>
        <dbReference type="EMBL" id="MDA0164923.1"/>
    </source>
</evidence>
<dbReference type="GO" id="GO:0005524">
    <property type="term" value="F:ATP binding"/>
    <property type="evidence" value="ECO:0007669"/>
    <property type="project" value="UniProtKB-KW"/>
</dbReference>
<dbReference type="InterPro" id="IPR036890">
    <property type="entry name" value="HATPase_C_sf"/>
</dbReference>
<keyword evidence="4" id="KW-1185">Reference proteome</keyword>
<dbReference type="GO" id="GO:0004674">
    <property type="term" value="F:protein serine/threonine kinase activity"/>
    <property type="evidence" value="ECO:0007669"/>
    <property type="project" value="UniProtKB-KW"/>
</dbReference>
<dbReference type="AlphaFoldDB" id="A0A9X3S9E2"/>
<dbReference type="PANTHER" id="PTHR35526:SF3">
    <property type="entry name" value="ANTI-SIGMA-F FACTOR RSBW"/>
    <property type="match status" value="1"/>
</dbReference>
<dbReference type="SUPFAM" id="SSF55874">
    <property type="entry name" value="ATPase domain of HSP90 chaperone/DNA topoisomerase II/histidine kinase"/>
    <property type="match status" value="1"/>
</dbReference>
<dbReference type="SMART" id="SM00387">
    <property type="entry name" value="HATPase_c"/>
    <property type="match status" value="1"/>
</dbReference>
<keyword evidence="1" id="KW-0418">Kinase</keyword>
<gene>
    <name evidence="3" type="ORF">OM076_31930</name>
</gene>
<keyword evidence="1" id="KW-0808">Transferase</keyword>
<dbReference type="Proteomes" id="UP001149140">
    <property type="component" value="Unassembled WGS sequence"/>
</dbReference>
<evidence type="ECO:0000259" key="2">
    <source>
        <dbReference type="SMART" id="SM00387"/>
    </source>
</evidence>
<dbReference type="Gene3D" id="3.30.565.10">
    <property type="entry name" value="Histidine kinase-like ATPase, C-terminal domain"/>
    <property type="match status" value="1"/>
</dbReference>
<dbReference type="PANTHER" id="PTHR35526">
    <property type="entry name" value="ANTI-SIGMA-F FACTOR RSBW-RELATED"/>
    <property type="match status" value="1"/>
</dbReference>
<name>A0A9X3S9E2_9ACTN</name>
<evidence type="ECO:0000256" key="1">
    <source>
        <dbReference type="ARBA" id="ARBA00022527"/>
    </source>
</evidence>
<keyword evidence="1" id="KW-0723">Serine/threonine-protein kinase</keyword>
<keyword evidence="3" id="KW-0547">Nucleotide-binding</keyword>
<keyword evidence="3" id="KW-0067">ATP-binding</keyword>
<dbReference type="InterPro" id="IPR050267">
    <property type="entry name" value="Anti-sigma-factor_SerPK"/>
</dbReference>
<dbReference type="InterPro" id="IPR003594">
    <property type="entry name" value="HATPase_dom"/>
</dbReference>
<protein>
    <submittedName>
        <fullName evidence="3">ATP-binding protein</fullName>
    </submittedName>
</protein>
<dbReference type="CDD" id="cd16936">
    <property type="entry name" value="HATPase_RsbW-like"/>
    <property type="match status" value="1"/>
</dbReference>
<dbReference type="RefSeq" id="WP_270044176.1">
    <property type="nucleotide sequence ID" value="NZ_JAPDOD010000039.1"/>
</dbReference>
<proteinExistence type="predicted"/>
<comment type="caution">
    <text evidence="3">The sequence shown here is derived from an EMBL/GenBank/DDBJ whole genome shotgun (WGS) entry which is preliminary data.</text>
</comment>
<accession>A0A9X3S9E2</accession>
<dbReference type="Pfam" id="PF13581">
    <property type="entry name" value="HATPase_c_2"/>
    <property type="match status" value="1"/>
</dbReference>